<dbReference type="AlphaFoldDB" id="A0A1F6FIM2"/>
<proteinExistence type="predicted"/>
<dbReference type="Proteomes" id="UP000177395">
    <property type="component" value="Unassembled WGS sequence"/>
</dbReference>
<evidence type="ECO:0000313" key="2">
    <source>
        <dbReference type="EMBL" id="OGG85710.1"/>
    </source>
</evidence>
<comment type="caution">
    <text evidence="2">The sequence shown here is derived from an EMBL/GenBank/DDBJ whole genome shotgun (WGS) entry which is preliminary data.</text>
</comment>
<evidence type="ECO:0000256" key="1">
    <source>
        <dbReference type="SAM" id="Phobius"/>
    </source>
</evidence>
<reference evidence="2 3" key="1">
    <citation type="journal article" date="2016" name="Nat. Commun.">
        <title>Thousands of microbial genomes shed light on interconnected biogeochemical processes in an aquifer system.</title>
        <authorList>
            <person name="Anantharaman K."/>
            <person name="Brown C.T."/>
            <person name="Hug L.A."/>
            <person name="Sharon I."/>
            <person name="Castelle C.J."/>
            <person name="Probst A.J."/>
            <person name="Thomas B.C."/>
            <person name="Singh A."/>
            <person name="Wilkins M.J."/>
            <person name="Karaoz U."/>
            <person name="Brodie E.L."/>
            <person name="Williams K.H."/>
            <person name="Hubbard S.S."/>
            <person name="Banfield J.F."/>
        </authorList>
    </citation>
    <scope>NUCLEOTIDE SEQUENCE [LARGE SCALE GENOMIC DNA]</scope>
</reference>
<keyword evidence="1" id="KW-0812">Transmembrane</keyword>
<feature type="transmembrane region" description="Helical" evidence="1">
    <location>
        <begin position="44"/>
        <end position="67"/>
    </location>
</feature>
<accession>A0A1F6FIM2</accession>
<sequence>MSNMQKLLVRATTGIVAFAPVIALAQFGEINSFISKITAFINNVLIPLVFAIALLVFIWGMFQLFINKNAEEAEQGKKLALYAIVAFVLMVSIWGIVNLIASGLGFSGEQIQDIPSVPTTGGAR</sequence>
<evidence type="ECO:0000313" key="3">
    <source>
        <dbReference type="Proteomes" id="UP000177395"/>
    </source>
</evidence>
<dbReference type="EMBL" id="MFMS01000005">
    <property type="protein sequence ID" value="OGG85710.1"/>
    <property type="molecule type" value="Genomic_DNA"/>
</dbReference>
<organism evidence="2 3">
    <name type="scientific">Candidatus Kaiserbacteria bacterium RIFOXYB1_FULL_46_14</name>
    <dbReference type="NCBI Taxonomy" id="1798531"/>
    <lineage>
        <taxon>Bacteria</taxon>
        <taxon>Candidatus Kaiseribacteriota</taxon>
    </lineage>
</organism>
<dbReference type="InterPro" id="IPR043993">
    <property type="entry name" value="T4SS_pilin"/>
</dbReference>
<dbReference type="STRING" id="1798531.A2392_02830"/>
<keyword evidence="1" id="KW-0472">Membrane</keyword>
<keyword evidence="1" id="KW-1133">Transmembrane helix</keyword>
<protein>
    <submittedName>
        <fullName evidence="2">Uncharacterized protein</fullName>
    </submittedName>
</protein>
<feature type="transmembrane region" description="Helical" evidence="1">
    <location>
        <begin position="79"/>
        <end position="101"/>
    </location>
</feature>
<dbReference type="Pfam" id="PF18895">
    <property type="entry name" value="T4SS_pilin"/>
    <property type="match status" value="1"/>
</dbReference>
<gene>
    <name evidence="2" type="ORF">A2392_02830</name>
</gene>
<name>A0A1F6FIM2_9BACT</name>